<name>A0AC34FM65_9BILA</name>
<reference evidence="2" key="1">
    <citation type="submission" date="2022-11" db="UniProtKB">
        <authorList>
            <consortium name="WormBaseParasite"/>
        </authorList>
    </citation>
    <scope>IDENTIFICATION</scope>
</reference>
<evidence type="ECO:0000313" key="1">
    <source>
        <dbReference type="Proteomes" id="UP000887579"/>
    </source>
</evidence>
<evidence type="ECO:0000313" key="2">
    <source>
        <dbReference type="WBParaSite" id="ES5_v2.g18313.t1"/>
    </source>
</evidence>
<organism evidence="1 2">
    <name type="scientific">Panagrolaimus sp. ES5</name>
    <dbReference type="NCBI Taxonomy" id="591445"/>
    <lineage>
        <taxon>Eukaryota</taxon>
        <taxon>Metazoa</taxon>
        <taxon>Ecdysozoa</taxon>
        <taxon>Nematoda</taxon>
        <taxon>Chromadorea</taxon>
        <taxon>Rhabditida</taxon>
        <taxon>Tylenchina</taxon>
        <taxon>Panagrolaimomorpha</taxon>
        <taxon>Panagrolaimoidea</taxon>
        <taxon>Panagrolaimidae</taxon>
        <taxon>Panagrolaimus</taxon>
    </lineage>
</organism>
<sequence length="412" mass="46044">MKPRPGNFDGKGIQPGASPIQLKSGDYLFLYNGKNKTTSIGYSILLGSDPTQVLQRSDKAIMEPKFLWERNDVTSNGLIKDPNGCPENASAAIGPEYAENIECFLGAYSGHETNINIFRIFVGWNTSTTTTPQSPTHFTTMVTFASQSTTMEHEKSTSHSSPETKTSTLASTEPTTTEPQKVGIIVKQHEISDKEAKDLAKTADRFQLNSNKISVNYDEMIGSGSTATVYKEVSGFLHGTSALSAENANKTALKQKYANCKVAINIPKEMSRNESEQIMRELQAMRQIGYHGHIAVLLGWCFQNDLPSLVFELAQQDLFKYIRKFREPSDSSCMPLKQILSIAWQVSVGMQHVASFNMVHRDLAARNILLYDGFHAKVDPNLTFIMSEKKDFRYLILVYVVIVMKVLRIKQF</sequence>
<accession>A0AC34FM65</accession>
<protein>
    <submittedName>
        <fullName evidence="2">Protein kinase domain-containing protein</fullName>
    </submittedName>
</protein>
<dbReference type="Proteomes" id="UP000887579">
    <property type="component" value="Unplaced"/>
</dbReference>
<proteinExistence type="predicted"/>
<dbReference type="WBParaSite" id="ES5_v2.g18313.t1">
    <property type="protein sequence ID" value="ES5_v2.g18313.t1"/>
    <property type="gene ID" value="ES5_v2.g18313"/>
</dbReference>